<dbReference type="GO" id="GO:0005886">
    <property type="term" value="C:plasma membrane"/>
    <property type="evidence" value="ECO:0007669"/>
    <property type="project" value="UniProtKB-SubCell"/>
</dbReference>
<evidence type="ECO:0000256" key="2">
    <source>
        <dbReference type="ARBA" id="ARBA00022692"/>
    </source>
</evidence>
<feature type="transmembrane region" description="Helical" evidence="5">
    <location>
        <begin position="174"/>
        <end position="192"/>
    </location>
</feature>
<dbReference type="SUPFAM" id="SSF103473">
    <property type="entry name" value="MFS general substrate transporter"/>
    <property type="match status" value="1"/>
</dbReference>
<dbReference type="EMBL" id="MASW01000002">
    <property type="protein sequence ID" value="PXY28441.1"/>
    <property type="molecule type" value="Genomic_DNA"/>
</dbReference>
<evidence type="ECO:0000313" key="7">
    <source>
        <dbReference type="EMBL" id="PXY28441.1"/>
    </source>
</evidence>
<name>A0A2V4B2E6_9PSEU</name>
<feature type="transmembrane region" description="Helical" evidence="5">
    <location>
        <begin position="12"/>
        <end position="34"/>
    </location>
</feature>
<dbReference type="InterPro" id="IPR052952">
    <property type="entry name" value="MFS-Transporter"/>
</dbReference>
<comment type="caution">
    <text evidence="7">The sequence shown here is derived from an EMBL/GenBank/DDBJ whole genome shotgun (WGS) entry which is preliminary data.</text>
</comment>
<evidence type="ECO:0000313" key="8">
    <source>
        <dbReference type="Proteomes" id="UP000249915"/>
    </source>
</evidence>
<keyword evidence="2 5" id="KW-0812">Transmembrane</keyword>
<dbReference type="InterPro" id="IPR036259">
    <property type="entry name" value="MFS_trans_sf"/>
</dbReference>
<feature type="transmembrane region" description="Helical" evidence="5">
    <location>
        <begin position="307"/>
        <end position="331"/>
    </location>
</feature>
<sequence length="404" mass="40684">MAADRSAAARAGARATGFGAVLVLAMGIGPLAVYALSALSPLVTSALNLNRTQLGLLATIAFIAAAISSGVVGRAADVLSARLVMAVLFLAAGVALLAIGLARSYLWLLIAVAVSGSAQALSNPITNRLISSHIPPGRRGALMGVKQSGVQMSQFVAGLALPSVALLLGWRGAIATAAAFALPGLALLHHSIPAHKSATQFAGSRRARDLPKAVWWLGGYAFLTGAAVQATNVYLPLFGYERLHLPVATAGLAAAMVGGVGLAARIVWGQLADRCRLPHRPLAFLAGASAVSALVLLAAGIAGWAWLMWLAAALFGASGIATNVVAMLAIVRVADPSVVGTASGVLAVGLYLGFAVGPVCFGSVVDALGYSTGWAGVAAVSVAAATVALLWRTRDGGRPAHPAH</sequence>
<comment type="subcellular location">
    <subcellularLocation>
        <location evidence="1">Cell membrane</location>
        <topology evidence="1">Multi-pass membrane protein</topology>
    </subcellularLocation>
</comment>
<evidence type="ECO:0000256" key="5">
    <source>
        <dbReference type="SAM" id="Phobius"/>
    </source>
</evidence>
<keyword evidence="8" id="KW-1185">Reference proteome</keyword>
<keyword evidence="4 5" id="KW-0472">Membrane</keyword>
<dbReference type="InterPro" id="IPR020846">
    <property type="entry name" value="MFS_dom"/>
</dbReference>
<feature type="transmembrane region" description="Helical" evidence="5">
    <location>
        <begin position="213"/>
        <end position="235"/>
    </location>
</feature>
<feature type="transmembrane region" description="Helical" evidence="5">
    <location>
        <begin position="343"/>
        <end position="365"/>
    </location>
</feature>
<evidence type="ECO:0000256" key="1">
    <source>
        <dbReference type="ARBA" id="ARBA00004651"/>
    </source>
</evidence>
<feature type="transmembrane region" description="Helical" evidence="5">
    <location>
        <begin position="54"/>
        <end position="72"/>
    </location>
</feature>
<dbReference type="AlphaFoldDB" id="A0A2V4B2E6"/>
<dbReference type="PANTHER" id="PTHR23527:SF1">
    <property type="entry name" value="BLL3282 PROTEIN"/>
    <property type="match status" value="1"/>
</dbReference>
<dbReference type="GO" id="GO:0022857">
    <property type="term" value="F:transmembrane transporter activity"/>
    <property type="evidence" value="ECO:0007669"/>
    <property type="project" value="InterPro"/>
</dbReference>
<keyword evidence="3 5" id="KW-1133">Transmembrane helix</keyword>
<feature type="domain" description="Major facilitator superfamily (MFS) profile" evidence="6">
    <location>
        <begin position="18"/>
        <end position="396"/>
    </location>
</feature>
<dbReference type="Gene3D" id="1.20.1250.20">
    <property type="entry name" value="MFS general substrate transporter like domains"/>
    <property type="match status" value="2"/>
</dbReference>
<evidence type="ECO:0000259" key="6">
    <source>
        <dbReference type="PROSITE" id="PS50850"/>
    </source>
</evidence>
<dbReference type="Pfam" id="PF07690">
    <property type="entry name" value="MFS_1"/>
    <property type="match status" value="1"/>
</dbReference>
<feature type="transmembrane region" description="Helical" evidence="5">
    <location>
        <begin position="247"/>
        <end position="268"/>
    </location>
</feature>
<gene>
    <name evidence="7" type="ORF">BAY60_16160</name>
</gene>
<feature type="transmembrane region" description="Helical" evidence="5">
    <location>
        <begin position="79"/>
        <end position="99"/>
    </location>
</feature>
<dbReference type="PANTHER" id="PTHR23527">
    <property type="entry name" value="BLL3282 PROTEIN"/>
    <property type="match status" value="1"/>
</dbReference>
<accession>A0A2V4B2E6</accession>
<dbReference type="Proteomes" id="UP000249915">
    <property type="component" value="Unassembled WGS sequence"/>
</dbReference>
<evidence type="ECO:0000256" key="4">
    <source>
        <dbReference type="ARBA" id="ARBA00023136"/>
    </source>
</evidence>
<dbReference type="InterPro" id="IPR011701">
    <property type="entry name" value="MFS"/>
</dbReference>
<feature type="transmembrane region" description="Helical" evidence="5">
    <location>
        <begin position="280"/>
        <end position="301"/>
    </location>
</feature>
<dbReference type="PROSITE" id="PS50850">
    <property type="entry name" value="MFS"/>
    <property type="match status" value="1"/>
</dbReference>
<evidence type="ECO:0000256" key="3">
    <source>
        <dbReference type="ARBA" id="ARBA00022989"/>
    </source>
</evidence>
<reference evidence="7 8" key="1">
    <citation type="submission" date="2016-07" db="EMBL/GenBank/DDBJ databases">
        <title>Draft genome sequence of Prauserella muralis DSM 45305, isolated from a mould-covered wall in an indoor environment.</title>
        <authorList>
            <person name="Ruckert C."/>
            <person name="Albersmeier A."/>
            <person name="Jiang C.-L."/>
            <person name="Jiang Y."/>
            <person name="Kalinowski J."/>
            <person name="Schneider O."/>
            <person name="Winkler A."/>
            <person name="Zotchev S.B."/>
        </authorList>
    </citation>
    <scope>NUCLEOTIDE SEQUENCE [LARGE SCALE GENOMIC DNA]</scope>
    <source>
        <strain evidence="7 8">DSM 45305</strain>
    </source>
</reference>
<organism evidence="7 8">
    <name type="scientific">Prauserella muralis</name>
    <dbReference type="NCBI Taxonomy" id="588067"/>
    <lineage>
        <taxon>Bacteria</taxon>
        <taxon>Bacillati</taxon>
        <taxon>Actinomycetota</taxon>
        <taxon>Actinomycetes</taxon>
        <taxon>Pseudonocardiales</taxon>
        <taxon>Pseudonocardiaceae</taxon>
        <taxon>Prauserella</taxon>
    </lineage>
</organism>
<feature type="transmembrane region" description="Helical" evidence="5">
    <location>
        <begin position="371"/>
        <end position="391"/>
    </location>
</feature>
<proteinExistence type="predicted"/>
<protein>
    <recommendedName>
        <fullName evidence="6">Major facilitator superfamily (MFS) profile domain-containing protein</fullName>
    </recommendedName>
</protein>